<dbReference type="OrthoDB" id="9802752at2"/>
<evidence type="ECO:0000313" key="1">
    <source>
        <dbReference type="EMBL" id="RJF98438.1"/>
    </source>
</evidence>
<dbReference type="AlphaFoldDB" id="A0A3A3FV55"/>
<protein>
    <recommendedName>
        <fullName evidence="3">Death on curing protein</fullName>
    </recommendedName>
</protein>
<dbReference type="Gene3D" id="1.20.120.1870">
    <property type="entry name" value="Fic/DOC protein, Fido domain"/>
    <property type="match status" value="1"/>
</dbReference>
<evidence type="ECO:0008006" key="3">
    <source>
        <dbReference type="Google" id="ProtNLM"/>
    </source>
</evidence>
<evidence type="ECO:0000313" key="2">
    <source>
        <dbReference type="Proteomes" id="UP000265955"/>
    </source>
</evidence>
<dbReference type="Proteomes" id="UP000265955">
    <property type="component" value="Unassembled WGS sequence"/>
</dbReference>
<gene>
    <name evidence="1" type="ORF">D3871_07905</name>
</gene>
<reference evidence="2" key="1">
    <citation type="submission" date="2018-09" db="EMBL/GenBank/DDBJ databases">
        <authorList>
            <person name="Zhu H."/>
        </authorList>
    </citation>
    <scope>NUCLEOTIDE SEQUENCE [LARGE SCALE GENOMIC DNA]</scope>
    <source>
        <strain evidence="2">K1R23-30</strain>
    </source>
</reference>
<dbReference type="GO" id="GO:0016301">
    <property type="term" value="F:kinase activity"/>
    <property type="evidence" value="ECO:0007669"/>
    <property type="project" value="InterPro"/>
</dbReference>
<organism evidence="1 2">
    <name type="scientific">Noviherbaspirillum saxi</name>
    <dbReference type="NCBI Taxonomy" id="2320863"/>
    <lineage>
        <taxon>Bacteria</taxon>
        <taxon>Pseudomonadati</taxon>
        <taxon>Pseudomonadota</taxon>
        <taxon>Betaproteobacteria</taxon>
        <taxon>Burkholderiales</taxon>
        <taxon>Oxalobacteraceae</taxon>
        <taxon>Noviherbaspirillum</taxon>
    </lineage>
</organism>
<name>A0A3A3FV55_9BURK</name>
<comment type="caution">
    <text evidence="1">The sequence shown here is derived from an EMBL/GenBank/DDBJ whole genome shotgun (WGS) entry which is preliminary data.</text>
</comment>
<dbReference type="EMBL" id="QYUO01000001">
    <property type="protein sequence ID" value="RJF98438.1"/>
    <property type="molecule type" value="Genomic_DNA"/>
</dbReference>
<dbReference type="PANTHER" id="PTHR39426:SF1">
    <property type="entry name" value="HOMOLOGY TO DEATH-ON-CURING PROTEIN OF PHAGE P1"/>
    <property type="match status" value="1"/>
</dbReference>
<dbReference type="PANTHER" id="PTHR39426">
    <property type="entry name" value="HOMOLOGY TO DEATH-ON-CURING PROTEIN OF PHAGE P1"/>
    <property type="match status" value="1"/>
</dbReference>
<dbReference type="InterPro" id="IPR053737">
    <property type="entry name" value="Type_II_TA_Toxin"/>
</dbReference>
<dbReference type="RefSeq" id="WP_119768390.1">
    <property type="nucleotide sequence ID" value="NZ_QYUO01000001.1"/>
</dbReference>
<keyword evidence="2" id="KW-1185">Reference proteome</keyword>
<sequence length="120" mass="13141">MNLQSIDADAVVTMHAGESNTTPEYDRNRLEAALLHPLRVATTGSADVASIAVAYATGMLEQVPFANDNARAARLAMELFLARNGWSVTAPRDAWEHIATRLAEGQCSEQEFANWLRLNL</sequence>
<accession>A0A3A3FV55</accession>
<dbReference type="InterPro" id="IPR006440">
    <property type="entry name" value="Doc"/>
</dbReference>
<proteinExistence type="predicted"/>